<dbReference type="Gene3D" id="3.40.1450.10">
    <property type="entry name" value="BPG-independent phosphoglycerate mutase, domain B"/>
    <property type="match status" value="1"/>
</dbReference>
<comment type="catalytic activity">
    <reaction evidence="1 10">
        <text>(2R)-2-phosphoglycerate = (2R)-3-phosphoglycerate</text>
        <dbReference type="Rhea" id="RHEA:15901"/>
        <dbReference type="ChEBI" id="CHEBI:58272"/>
        <dbReference type="ChEBI" id="CHEBI:58289"/>
        <dbReference type="EC" id="5.4.2.12"/>
    </reaction>
</comment>
<feature type="binding site" evidence="10 12">
    <location>
        <begin position="262"/>
        <end position="265"/>
    </location>
    <ligand>
        <name>substrate</name>
    </ligand>
</feature>
<evidence type="ECO:0000259" key="15">
    <source>
        <dbReference type="Pfam" id="PF06415"/>
    </source>
</evidence>
<evidence type="ECO:0000256" key="11">
    <source>
        <dbReference type="PIRSR" id="PIRSR001492-1"/>
    </source>
</evidence>
<keyword evidence="5 10" id="KW-0479">Metal-binding</keyword>
<feature type="domain" description="Metalloenzyme" evidence="14">
    <location>
        <begin position="7"/>
        <end position="498"/>
    </location>
</feature>
<evidence type="ECO:0000256" key="12">
    <source>
        <dbReference type="PIRSR" id="PIRSR001492-2"/>
    </source>
</evidence>
<evidence type="ECO:0000256" key="9">
    <source>
        <dbReference type="ARBA" id="ARBA00071648"/>
    </source>
</evidence>
<feature type="binding site" evidence="10 13">
    <location>
        <position position="442"/>
    </location>
    <ligand>
        <name>Mn(2+)</name>
        <dbReference type="ChEBI" id="CHEBI:29035"/>
        <label>2</label>
    </ligand>
</feature>
<dbReference type="GO" id="GO:0005829">
    <property type="term" value="C:cytosol"/>
    <property type="evidence" value="ECO:0007669"/>
    <property type="project" value="TreeGrafter"/>
</dbReference>
<dbReference type="SUPFAM" id="SSF53649">
    <property type="entry name" value="Alkaline phosphatase-like"/>
    <property type="match status" value="1"/>
</dbReference>
<evidence type="ECO:0000256" key="1">
    <source>
        <dbReference type="ARBA" id="ARBA00000370"/>
    </source>
</evidence>
<dbReference type="GO" id="GO:0006096">
    <property type="term" value="P:glycolytic process"/>
    <property type="evidence" value="ECO:0007669"/>
    <property type="project" value="UniProtKB-UniRule"/>
</dbReference>
<evidence type="ECO:0000256" key="5">
    <source>
        <dbReference type="ARBA" id="ARBA00022723"/>
    </source>
</evidence>
<feature type="binding site" evidence="10 12">
    <location>
        <position position="187"/>
    </location>
    <ligand>
        <name>substrate</name>
    </ligand>
</feature>
<sequence length="512" mass="55905">MININRPLMLMILDGFGLGPEGAGNAISQGRLPNYRRLLAEYPHTRLRASGEAVGLPAGQMGNSEVGHLNIGAGRIVYQELTRISKAIRDGSFFSNEVLAGAVRAAREQGGALHLMGLVSDGGVHSHLDHLYALLDLAKREGLERVYIHAFLDGRDVPPASAAGYLEQVEDECRQKGIGAIATIMGRYYAMDRDRRWERTARAYRALVAGDGHPASASGEAIRASYERGITDEFVEPAVITRDGRPLATVREGDSVVFFNFRADRARQLTRAFVDRDFDAFERPGGRLDIQFVCLTQYDVTIPAPVAFPPQVLQNVLGEVIAGAGLKQLRIAETEKYAHVTFFFNGGVEEPFAGEDRLLIPSPKVATYDQKPAMSAREVTDAVLERLDKYDFIVLNFANPDMVGHTGDLAAAIAAVETVDDCIGRIVQAMAERRAPLLLTADHGNAEEMREPDGEPHTAHTSNLVPFILVDDRYRGASLREGALEDVAPTVLDILHIQQPSEMTGKSLIVKG</sequence>
<gene>
    <name evidence="10 16" type="primary">gpmI</name>
    <name evidence="16" type="ORF">MOTE_17500</name>
</gene>
<dbReference type="InterPro" id="IPR036646">
    <property type="entry name" value="PGAM_B_sf"/>
</dbReference>
<reference evidence="16 17" key="1">
    <citation type="submission" date="2016-08" db="EMBL/GenBank/DDBJ databases">
        <title>Genome-based comparison of Moorella thermoacetic strains.</title>
        <authorList>
            <person name="Poehlein A."/>
            <person name="Bengelsdorf F.R."/>
            <person name="Esser C."/>
            <person name="Duerre P."/>
            <person name="Daniel R."/>
        </authorList>
    </citation>
    <scope>NUCLEOTIDE SEQUENCE [LARGE SCALE GENOMIC DNA]</scope>
    <source>
        <strain evidence="16 17">DSM 21394</strain>
    </source>
</reference>
<evidence type="ECO:0000256" key="8">
    <source>
        <dbReference type="ARBA" id="ARBA00023235"/>
    </source>
</evidence>
<name>A0A1J5NJL8_NEOTH</name>
<feature type="active site" description="Phosphoserine intermediate" evidence="10 11">
    <location>
        <position position="64"/>
    </location>
</feature>
<dbReference type="SUPFAM" id="SSF64158">
    <property type="entry name" value="2,3-Bisphosphoglycerate-independent phosphoglycerate mutase, substrate-binding domain"/>
    <property type="match status" value="1"/>
</dbReference>
<dbReference type="GO" id="GO:0006007">
    <property type="term" value="P:glucose catabolic process"/>
    <property type="evidence" value="ECO:0007669"/>
    <property type="project" value="InterPro"/>
</dbReference>
<dbReference type="Pfam" id="PF01676">
    <property type="entry name" value="Metalloenzyme"/>
    <property type="match status" value="1"/>
</dbReference>
<dbReference type="Pfam" id="PF06415">
    <property type="entry name" value="iPGM_N"/>
    <property type="match status" value="1"/>
</dbReference>
<evidence type="ECO:0000313" key="17">
    <source>
        <dbReference type="Proteomes" id="UP000182811"/>
    </source>
</evidence>
<evidence type="ECO:0000256" key="4">
    <source>
        <dbReference type="ARBA" id="ARBA00012026"/>
    </source>
</evidence>
<comment type="caution">
    <text evidence="16">The sequence shown here is derived from an EMBL/GenBank/DDBJ whole genome shotgun (WGS) entry which is preliminary data.</text>
</comment>
<dbReference type="PANTHER" id="PTHR31637:SF0">
    <property type="entry name" value="2,3-BISPHOSPHOGLYCERATE-INDEPENDENT PHOSPHOGLYCERATE MUTASE"/>
    <property type="match status" value="1"/>
</dbReference>
<feature type="binding site" evidence="10 13">
    <location>
        <position position="401"/>
    </location>
    <ligand>
        <name>Mn(2+)</name>
        <dbReference type="ChEBI" id="CHEBI:29035"/>
        <label>1</label>
    </ligand>
</feature>
<comment type="pathway">
    <text evidence="2 10">Carbohydrate degradation; glycolysis; pyruvate from D-glyceraldehyde 3-phosphate: step 3/5.</text>
</comment>
<dbReference type="GO" id="GO:0030145">
    <property type="term" value="F:manganese ion binding"/>
    <property type="evidence" value="ECO:0007669"/>
    <property type="project" value="UniProtKB-UniRule"/>
</dbReference>
<feature type="binding site" evidence="10 12">
    <location>
        <position position="336"/>
    </location>
    <ligand>
        <name>substrate</name>
    </ligand>
</feature>
<proteinExistence type="inferred from homology"/>
<comment type="similarity">
    <text evidence="3 10">Belongs to the BPG-independent phosphoglycerate mutase family.</text>
</comment>
<feature type="binding site" evidence="10 12">
    <location>
        <position position="193"/>
    </location>
    <ligand>
        <name>substrate</name>
    </ligand>
</feature>
<evidence type="ECO:0000259" key="14">
    <source>
        <dbReference type="Pfam" id="PF01676"/>
    </source>
</evidence>
<dbReference type="InterPro" id="IPR006124">
    <property type="entry name" value="Metalloenzyme"/>
</dbReference>
<dbReference type="PIRSF" id="PIRSF001492">
    <property type="entry name" value="IPGAM"/>
    <property type="match status" value="1"/>
</dbReference>
<evidence type="ECO:0000313" key="16">
    <source>
        <dbReference type="EMBL" id="OIQ58758.1"/>
    </source>
</evidence>
<dbReference type="NCBIfam" id="TIGR01307">
    <property type="entry name" value="pgm_bpd_ind"/>
    <property type="match status" value="1"/>
</dbReference>
<feature type="binding site" evidence="10 13">
    <location>
        <position position="460"/>
    </location>
    <ligand>
        <name>Mn(2+)</name>
        <dbReference type="ChEBI" id="CHEBI:29035"/>
        <label>1</label>
    </ligand>
</feature>
<accession>A0A1J5NJL8</accession>
<feature type="binding site" evidence="10 13">
    <location>
        <position position="64"/>
    </location>
    <ligand>
        <name>Mn(2+)</name>
        <dbReference type="ChEBI" id="CHEBI:29035"/>
        <label>2</label>
    </ligand>
</feature>
<dbReference type="UniPathway" id="UPA00109">
    <property type="reaction ID" value="UER00186"/>
</dbReference>
<feature type="binding site" evidence="10 12">
    <location>
        <position position="125"/>
    </location>
    <ligand>
        <name>substrate</name>
    </ligand>
</feature>
<keyword evidence="8 10" id="KW-0413">Isomerase</keyword>
<dbReference type="Gene3D" id="3.40.720.10">
    <property type="entry name" value="Alkaline Phosphatase, subunit A"/>
    <property type="match status" value="1"/>
</dbReference>
<feature type="binding site" evidence="10 13">
    <location>
        <position position="405"/>
    </location>
    <ligand>
        <name>Mn(2+)</name>
        <dbReference type="ChEBI" id="CHEBI:29035"/>
        <label>1</label>
    </ligand>
</feature>
<evidence type="ECO:0000256" key="6">
    <source>
        <dbReference type="ARBA" id="ARBA00023152"/>
    </source>
</evidence>
<evidence type="ECO:0000256" key="3">
    <source>
        <dbReference type="ARBA" id="ARBA00008819"/>
    </source>
</evidence>
<organism evidence="16 17">
    <name type="scientific">Neomoorella thermoacetica</name>
    <name type="common">Clostridium thermoaceticum</name>
    <dbReference type="NCBI Taxonomy" id="1525"/>
    <lineage>
        <taxon>Bacteria</taxon>
        <taxon>Bacillati</taxon>
        <taxon>Bacillota</taxon>
        <taxon>Clostridia</taxon>
        <taxon>Neomoorellales</taxon>
        <taxon>Neomoorellaceae</taxon>
        <taxon>Neomoorella</taxon>
    </lineage>
</organism>
<comment type="function">
    <text evidence="10">Catalyzes the interconversion of 2-phosphoglycerate and 3-phosphoglycerate.</text>
</comment>
<evidence type="ECO:0000256" key="10">
    <source>
        <dbReference type="HAMAP-Rule" id="MF_01038"/>
    </source>
</evidence>
<feature type="binding site" evidence="10 13">
    <location>
        <position position="443"/>
    </location>
    <ligand>
        <name>Mn(2+)</name>
        <dbReference type="ChEBI" id="CHEBI:29035"/>
        <label>2</label>
    </ligand>
</feature>
<feature type="binding site" evidence="10 13">
    <location>
        <position position="14"/>
    </location>
    <ligand>
        <name>Mn(2+)</name>
        <dbReference type="ChEBI" id="CHEBI:29035"/>
        <label>2</label>
    </ligand>
</feature>
<feature type="domain" description="BPG-independent PGAM N-terminal" evidence="15">
    <location>
        <begin position="84"/>
        <end position="299"/>
    </location>
</feature>
<feature type="binding site" evidence="10 12">
    <location>
        <begin position="155"/>
        <end position="156"/>
    </location>
    <ligand>
        <name>substrate</name>
    </ligand>
</feature>
<dbReference type="Proteomes" id="UP000182811">
    <property type="component" value="Unassembled WGS sequence"/>
</dbReference>
<evidence type="ECO:0000256" key="7">
    <source>
        <dbReference type="ARBA" id="ARBA00023211"/>
    </source>
</evidence>
<dbReference type="GO" id="GO:0004619">
    <property type="term" value="F:phosphoglycerate mutase activity"/>
    <property type="evidence" value="ECO:0007669"/>
    <property type="project" value="UniProtKB-UniRule"/>
</dbReference>
<dbReference type="AlphaFoldDB" id="A0A1J5NJL8"/>
<protein>
    <recommendedName>
        <fullName evidence="9 10">2,3-bisphosphoglycerate-independent phosphoglycerate mutase</fullName>
        <shortName evidence="10">BPG-independent PGAM</shortName>
        <shortName evidence="10">Phosphoglyceromutase</shortName>
        <shortName evidence="10">iPGM</shortName>
        <ecNumber evidence="4 10">5.4.2.12</ecNumber>
    </recommendedName>
</protein>
<dbReference type="InterPro" id="IPR005995">
    <property type="entry name" value="Pgm_bpd_ind"/>
</dbReference>
<dbReference type="CDD" id="cd16010">
    <property type="entry name" value="iPGM"/>
    <property type="match status" value="1"/>
</dbReference>
<dbReference type="FunFam" id="3.40.1450.10:FF:000001">
    <property type="entry name" value="2,3-bisphosphoglycerate-independent phosphoglycerate mutase"/>
    <property type="match status" value="1"/>
</dbReference>
<dbReference type="InterPro" id="IPR017850">
    <property type="entry name" value="Alkaline_phosphatase_core_sf"/>
</dbReference>
<comment type="subunit">
    <text evidence="10">Monomer.</text>
</comment>
<dbReference type="EMBL" id="MDDC01000012">
    <property type="protein sequence ID" value="OIQ58758.1"/>
    <property type="molecule type" value="Genomic_DNA"/>
</dbReference>
<dbReference type="EC" id="5.4.2.12" evidence="4 10"/>
<dbReference type="HAMAP" id="MF_01038">
    <property type="entry name" value="GpmI"/>
    <property type="match status" value="1"/>
</dbReference>
<dbReference type="InterPro" id="IPR011258">
    <property type="entry name" value="BPG-indep_PGM_N"/>
</dbReference>
<evidence type="ECO:0000256" key="2">
    <source>
        <dbReference type="ARBA" id="ARBA00004798"/>
    </source>
</evidence>
<keyword evidence="6 10" id="KW-0324">Glycolysis</keyword>
<comment type="cofactor">
    <cofactor evidence="10">
        <name>Mn(2+)</name>
        <dbReference type="ChEBI" id="CHEBI:29035"/>
    </cofactor>
    <text evidence="10">Binds 2 manganese ions per subunit.</text>
</comment>
<evidence type="ECO:0000256" key="13">
    <source>
        <dbReference type="PIRSR" id="PIRSR001492-3"/>
    </source>
</evidence>
<keyword evidence="7 10" id="KW-0464">Manganese</keyword>
<dbReference type="PANTHER" id="PTHR31637">
    <property type="entry name" value="2,3-BISPHOSPHOGLYCERATE-INDEPENDENT PHOSPHOGLYCERATE MUTASE"/>
    <property type="match status" value="1"/>
</dbReference>